<name>A0A0N0BDT5_9HYME</name>
<dbReference type="InterPro" id="IPR008257">
    <property type="entry name" value="Pept_M19"/>
</dbReference>
<sequence>MKIPNDLNGKHNDLPWNIRKFLKNQLREFRFDDLRDTHPWSRSAWSHTDLRRLKEGMVAAQVTNVMKILMIINNN</sequence>
<dbReference type="GO" id="GO:0046872">
    <property type="term" value="F:metal ion binding"/>
    <property type="evidence" value="ECO:0007669"/>
    <property type="project" value="UniProtKB-UniRule"/>
</dbReference>
<keyword evidence="1" id="KW-0224">Dipeptidase</keyword>
<dbReference type="EC" id="3.4.13.19" evidence="1"/>
<protein>
    <recommendedName>
        <fullName evidence="1">Dipeptidase</fullName>
        <ecNumber evidence="1">3.4.13.19</ecNumber>
    </recommendedName>
</protein>
<dbReference type="PANTHER" id="PTHR10443:SF46">
    <property type="entry name" value="DIPEPTIDASE"/>
    <property type="match status" value="1"/>
</dbReference>
<dbReference type="OrthoDB" id="445695at2759"/>
<evidence type="ECO:0000313" key="2">
    <source>
        <dbReference type="EMBL" id="KOX70888.1"/>
    </source>
</evidence>
<gene>
    <name evidence="2" type="ORF">WN51_03316</name>
</gene>
<comment type="subunit">
    <text evidence="1">Homodimer; disulfide-linked.</text>
</comment>
<dbReference type="PANTHER" id="PTHR10443">
    <property type="entry name" value="MICROSOMAL DIPEPTIDASE"/>
    <property type="match status" value="1"/>
</dbReference>
<keyword evidence="1" id="KW-0472">Membrane</keyword>
<dbReference type="Proteomes" id="UP000053105">
    <property type="component" value="Unassembled WGS sequence"/>
</dbReference>
<evidence type="ECO:0000313" key="3">
    <source>
        <dbReference type="Proteomes" id="UP000053105"/>
    </source>
</evidence>
<dbReference type="GO" id="GO:0006508">
    <property type="term" value="P:proteolysis"/>
    <property type="evidence" value="ECO:0007669"/>
    <property type="project" value="UniProtKB-KW"/>
</dbReference>
<keyword evidence="1" id="KW-0645">Protease</keyword>
<dbReference type="GO" id="GO:0098552">
    <property type="term" value="C:side of membrane"/>
    <property type="evidence" value="ECO:0007669"/>
    <property type="project" value="UniProtKB-KW"/>
</dbReference>
<keyword evidence="1" id="KW-0325">Glycoprotein</keyword>
<accession>A0A0N0BDT5</accession>
<dbReference type="EMBL" id="KQ435850">
    <property type="protein sequence ID" value="KOX70888.1"/>
    <property type="molecule type" value="Genomic_DNA"/>
</dbReference>
<proteinExistence type="inferred from homology"/>
<keyword evidence="1" id="KW-0378">Hydrolase</keyword>
<comment type="subcellular location">
    <subcellularLocation>
        <location evidence="1">Membrane</location>
        <topology evidence="1">Lipid-anchor</topology>
        <topology evidence="1">GPI-anchor</topology>
    </subcellularLocation>
</comment>
<keyword evidence="3" id="KW-1185">Reference proteome</keyword>
<dbReference type="Gene3D" id="3.20.20.140">
    <property type="entry name" value="Metal-dependent hydrolases"/>
    <property type="match status" value="1"/>
</dbReference>
<keyword evidence="1" id="KW-1015">Disulfide bond</keyword>
<organism evidence="2 3">
    <name type="scientific">Melipona quadrifasciata</name>
    <dbReference type="NCBI Taxonomy" id="166423"/>
    <lineage>
        <taxon>Eukaryota</taxon>
        <taxon>Metazoa</taxon>
        <taxon>Ecdysozoa</taxon>
        <taxon>Arthropoda</taxon>
        <taxon>Hexapoda</taxon>
        <taxon>Insecta</taxon>
        <taxon>Pterygota</taxon>
        <taxon>Neoptera</taxon>
        <taxon>Endopterygota</taxon>
        <taxon>Hymenoptera</taxon>
        <taxon>Apocrita</taxon>
        <taxon>Aculeata</taxon>
        <taxon>Apoidea</taxon>
        <taxon>Anthophila</taxon>
        <taxon>Apidae</taxon>
        <taxon>Melipona</taxon>
    </lineage>
</organism>
<comment type="cofactor">
    <cofactor evidence="1">
        <name>Zn(2+)</name>
        <dbReference type="ChEBI" id="CHEBI:29105"/>
    </cofactor>
</comment>
<keyword evidence="1" id="KW-0482">Metalloprotease</keyword>
<reference evidence="2 3" key="1">
    <citation type="submission" date="2015-07" db="EMBL/GenBank/DDBJ databases">
        <title>The genome of Melipona quadrifasciata.</title>
        <authorList>
            <person name="Pan H."/>
            <person name="Kapheim K."/>
        </authorList>
    </citation>
    <scope>NUCLEOTIDE SEQUENCE [LARGE SCALE GENOMIC DNA]</scope>
    <source>
        <strain evidence="2">0111107301</strain>
        <tissue evidence="2">Whole body</tissue>
    </source>
</reference>
<comment type="similarity">
    <text evidence="1">Belongs to the metallo-dependent hydrolases superfamily. Peptidase M19 family.</text>
</comment>
<evidence type="ECO:0000256" key="1">
    <source>
        <dbReference type="RuleBase" id="RU341113"/>
    </source>
</evidence>
<dbReference type="PROSITE" id="PS51365">
    <property type="entry name" value="RENAL_DIPEPTIDASE_2"/>
    <property type="match status" value="1"/>
</dbReference>
<dbReference type="GO" id="GO:0070573">
    <property type="term" value="F:metallodipeptidase activity"/>
    <property type="evidence" value="ECO:0007669"/>
    <property type="project" value="InterPro"/>
</dbReference>
<keyword evidence="1" id="KW-0449">Lipoprotein</keyword>
<keyword evidence="1" id="KW-0336">GPI-anchor</keyword>
<keyword evidence="1" id="KW-0479">Metal-binding</keyword>
<dbReference type="STRING" id="166423.A0A0N0BDT5"/>
<dbReference type="AlphaFoldDB" id="A0A0N0BDT5"/>
<comment type="catalytic activity">
    <reaction evidence="1">
        <text>an L-aminoacyl-L-amino acid + H2O = 2 an L-alpha-amino acid</text>
        <dbReference type="Rhea" id="RHEA:48940"/>
        <dbReference type="ChEBI" id="CHEBI:15377"/>
        <dbReference type="ChEBI" id="CHEBI:59869"/>
        <dbReference type="ChEBI" id="CHEBI:77460"/>
        <dbReference type="EC" id="3.4.13.19"/>
    </reaction>
</comment>
<keyword evidence="1" id="KW-0862">Zinc</keyword>